<dbReference type="EMBL" id="LK932392">
    <property type="protein sequence ID" value="CDS85983.1"/>
    <property type="molecule type" value="Genomic_DNA"/>
</dbReference>
<comment type="function">
    <text evidence="7">Functions as a peptidoglycan terminase that cleaves nascent peptidoglycan strands endolytically to terminate their elongation.</text>
</comment>
<feature type="site" description="Important for catalytic activity" evidence="7">
    <location>
        <position position="227"/>
    </location>
</feature>
<dbReference type="EC" id="4.2.2.29" evidence="7"/>
<dbReference type="GO" id="GO:0005886">
    <property type="term" value="C:plasma membrane"/>
    <property type="evidence" value="ECO:0007669"/>
    <property type="project" value="UniProtKB-SubCell"/>
</dbReference>
<dbReference type="InterPro" id="IPR003770">
    <property type="entry name" value="MLTG-like"/>
</dbReference>
<evidence type="ECO:0000256" key="6">
    <source>
        <dbReference type="ARBA" id="ARBA00023316"/>
    </source>
</evidence>
<sequence length="359" mass="41093">MNFKENRLKIAVLIIVILIILAGIFVFIQIGPYDKNNKKDVIIDVPNGASVGKISDILYENKLIKNELLFKLLVKVSNKAPSIKSGTYLLNQSYSNNDIISLLVSGKIYQDGIKVTIPEGATSKEIIAMLVSKNLGDKATFENLIKKPQEFYDKFPYLKEDGITSLEGFLYPETYYFNSKKQSEEDILSEMLKVFDSKYTDKFKKKQKELNMTLQEVMEMASIIEKEAVLDKDRPIIASVFYNRLKVGMPLQSDATIQYIFEERKKIVTYDDLKIDSPYNSYKNKGLPPTPISNPGIKSIEAALYPEKTDYLYFVAKIDGGNNYSTNYQDHLKYVKEYKEARDKQSKDTKATNKENTKK</sequence>
<gene>
    <name evidence="7" type="primary">mltG</name>
    <name evidence="11" type="ORF">BN1095_500009</name>
    <name evidence="10" type="ORF">BN1096_560133</name>
    <name evidence="9" type="ORF">BN1097_540135</name>
</gene>
<dbReference type="EMBL" id="LK933183">
    <property type="protein sequence ID" value="CDT47380.1"/>
    <property type="molecule type" value="Genomic_DNA"/>
</dbReference>
<organism evidence="10">
    <name type="scientific">Clostridioides difficile</name>
    <name type="common">Peptoclostridium difficile</name>
    <dbReference type="NCBI Taxonomy" id="1496"/>
    <lineage>
        <taxon>Bacteria</taxon>
        <taxon>Bacillati</taxon>
        <taxon>Bacillota</taxon>
        <taxon>Clostridia</taxon>
        <taxon>Peptostreptococcales</taxon>
        <taxon>Peptostreptococcaceae</taxon>
        <taxon>Clostridioides</taxon>
    </lineage>
</organism>
<evidence type="ECO:0000313" key="9">
    <source>
        <dbReference type="EMBL" id="CDS85983.1"/>
    </source>
</evidence>
<dbReference type="Gene3D" id="3.30.1490.480">
    <property type="entry name" value="Endolytic murein transglycosylase"/>
    <property type="match status" value="1"/>
</dbReference>
<feature type="region of interest" description="Disordered" evidence="8">
    <location>
        <begin position="339"/>
        <end position="359"/>
    </location>
</feature>
<dbReference type="GO" id="GO:0009252">
    <property type="term" value="P:peptidoglycan biosynthetic process"/>
    <property type="evidence" value="ECO:0007669"/>
    <property type="project" value="UniProtKB-UniRule"/>
</dbReference>
<protein>
    <recommendedName>
        <fullName evidence="7">Endolytic murein transglycosylase</fullName>
        <ecNumber evidence="7">4.2.2.29</ecNumber>
    </recommendedName>
    <alternativeName>
        <fullName evidence="7">Peptidoglycan lytic transglycosylase</fullName>
    </alternativeName>
    <alternativeName>
        <fullName evidence="7">Peptidoglycan polymerization terminase</fullName>
    </alternativeName>
</protein>
<evidence type="ECO:0000256" key="7">
    <source>
        <dbReference type="HAMAP-Rule" id="MF_02065"/>
    </source>
</evidence>
<comment type="subcellular location">
    <subcellularLocation>
        <location evidence="7">Cell membrane</location>
        <topology evidence="7">Single-pass membrane protein</topology>
    </subcellularLocation>
</comment>
<evidence type="ECO:0000256" key="5">
    <source>
        <dbReference type="ARBA" id="ARBA00023239"/>
    </source>
</evidence>
<evidence type="ECO:0000313" key="10">
    <source>
        <dbReference type="EMBL" id="CDS86429.1"/>
    </source>
</evidence>
<dbReference type="HAMAP" id="MF_02065">
    <property type="entry name" value="MltG"/>
    <property type="match status" value="1"/>
</dbReference>
<keyword evidence="5 7" id="KW-0456">Lyase</keyword>
<comment type="similarity">
    <text evidence="7">Belongs to the transglycosylase MltG family.</text>
</comment>
<keyword evidence="4 7" id="KW-0472">Membrane</keyword>
<evidence type="ECO:0000256" key="1">
    <source>
        <dbReference type="ARBA" id="ARBA00022475"/>
    </source>
</evidence>
<keyword evidence="6 7" id="KW-0961">Cell wall biogenesis/degradation</keyword>
<dbReference type="PANTHER" id="PTHR30518:SF2">
    <property type="entry name" value="ENDOLYTIC MUREIN TRANSGLYCOSYLASE"/>
    <property type="match status" value="1"/>
</dbReference>
<evidence type="ECO:0000256" key="2">
    <source>
        <dbReference type="ARBA" id="ARBA00022692"/>
    </source>
</evidence>
<dbReference type="Gene3D" id="3.30.160.60">
    <property type="entry name" value="Classic Zinc Finger"/>
    <property type="match status" value="1"/>
</dbReference>
<dbReference type="GO" id="GO:0071555">
    <property type="term" value="P:cell wall organization"/>
    <property type="evidence" value="ECO:0007669"/>
    <property type="project" value="UniProtKB-KW"/>
</dbReference>
<keyword evidence="2 7" id="KW-0812">Transmembrane</keyword>
<dbReference type="RefSeq" id="WP_021366531.1">
    <property type="nucleotide sequence ID" value="NZ_BBYB01000172.1"/>
</dbReference>
<dbReference type="NCBIfam" id="TIGR00247">
    <property type="entry name" value="endolytic transglycosylase MltG"/>
    <property type="match status" value="1"/>
</dbReference>
<evidence type="ECO:0000256" key="3">
    <source>
        <dbReference type="ARBA" id="ARBA00022989"/>
    </source>
</evidence>
<comment type="catalytic activity">
    <reaction evidence="7">
        <text>a peptidoglycan chain = a peptidoglycan chain with N-acetyl-1,6-anhydromuramyl-[peptide] at the reducing end + a peptidoglycan chain with N-acetylglucosamine at the non-reducing end.</text>
        <dbReference type="EC" id="4.2.2.29"/>
    </reaction>
</comment>
<feature type="transmembrane region" description="Helical" evidence="7">
    <location>
        <begin position="12"/>
        <end position="31"/>
    </location>
</feature>
<dbReference type="GO" id="GO:0008932">
    <property type="term" value="F:lytic endotransglycosylase activity"/>
    <property type="evidence" value="ECO:0007669"/>
    <property type="project" value="UniProtKB-UniRule"/>
</dbReference>
<proteinExistence type="inferred from homology"/>
<dbReference type="EMBL" id="LK932509">
    <property type="protein sequence ID" value="CDS86429.1"/>
    <property type="molecule type" value="Genomic_DNA"/>
</dbReference>
<evidence type="ECO:0000313" key="11">
    <source>
        <dbReference type="EMBL" id="CDT47380.1"/>
    </source>
</evidence>
<evidence type="ECO:0000256" key="4">
    <source>
        <dbReference type="ARBA" id="ARBA00023136"/>
    </source>
</evidence>
<name>A0A069A6A7_CLODI</name>
<dbReference type="Pfam" id="PF02618">
    <property type="entry name" value="YceG"/>
    <property type="match status" value="1"/>
</dbReference>
<keyword evidence="3 7" id="KW-1133">Transmembrane helix</keyword>
<keyword evidence="1 7" id="KW-1003">Cell membrane</keyword>
<accession>A0A069A6A7</accession>
<dbReference type="CDD" id="cd08010">
    <property type="entry name" value="MltG_like"/>
    <property type="match status" value="1"/>
</dbReference>
<evidence type="ECO:0000256" key="8">
    <source>
        <dbReference type="SAM" id="MobiDB-lite"/>
    </source>
</evidence>
<dbReference type="AlphaFoldDB" id="A0A069A6A7"/>
<dbReference type="PANTHER" id="PTHR30518">
    <property type="entry name" value="ENDOLYTIC MUREIN TRANSGLYCOSYLASE"/>
    <property type="match status" value="1"/>
</dbReference>
<reference evidence="10" key="1">
    <citation type="submission" date="2014-07" db="EMBL/GenBank/DDBJ databases">
        <authorList>
            <person name="Monot Marc"/>
        </authorList>
    </citation>
    <scope>NUCLEOTIDE SEQUENCE</scope>
    <source>
        <strain evidence="11">7032989</strain>
        <strain evidence="9">7032994</strain>
    </source>
</reference>